<dbReference type="FunFam" id="2.40.10.10:FF:000054">
    <property type="entry name" value="Complement C1r subcomponent"/>
    <property type="match status" value="1"/>
</dbReference>
<dbReference type="InterPro" id="IPR043504">
    <property type="entry name" value="Peptidase_S1_PA_chymotrypsin"/>
</dbReference>
<keyword evidence="3" id="KW-0732">Signal</keyword>
<keyword evidence="7" id="KW-0378">Hydrolase</keyword>
<dbReference type="GO" id="GO:0005576">
    <property type="term" value="C:extracellular region"/>
    <property type="evidence" value="ECO:0007669"/>
    <property type="project" value="UniProtKB-SubCell"/>
</dbReference>
<name>I6TRR2_9BIVA</name>
<dbReference type="InterPro" id="IPR001254">
    <property type="entry name" value="Trypsin_dom"/>
</dbReference>
<dbReference type="PANTHER" id="PTHR24256">
    <property type="entry name" value="TRYPTASE-RELATED"/>
    <property type="match status" value="1"/>
</dbReference>
<dbReference type="PRINTS" id="PR00722">
    <property type="entry name" value="CHYMOTRYPSIN"/>
</dbReference>
<keyword evidence="7" id="KW-0720">Serine protease</keyword>
<feature type="domain" description="Peptidase S1" evidence="8">
    <location>
        <begin position="1"/>
        <end position="236"/>
    </location>
</feature>
<keyword evidence="5" id="KW-0325">Glycoprotein</keyword>
<dbReference type="SMART" id="SM00020">
    <property type="entry name" value="Tryp_SPc"/>
    <property type="match status" value="1"/>
</dbReference>
<dbReference type="PROSITE" id="PS00134">
    <property type="entry name" value="TRYPSIN_HIS"/>
    <property type="match status" value="1"/>
</dbReference>
<dbReference type="PROSITE" id="PS00135">
    <property type="entry name" value="TRYPSIN_SER"/>
    <property type="match status" value="1"/>
</dbReference>
<comment type="similarity">
    <text evidence="6">Belongs to the peptidase S1 family. CLIP subfamily.</text>
</comment>
<dbReference type="AlphaFoldDB" id="I6TRR2"/>
<evidence type="ECO:0000256" key="3">
    <source>
        <dbReference type="ARBA" id="ARBA00022729"/>
    </source>
</evidence>
<evidence type="ECO:0000259" key="8">
    <source>
        <dbReference type="PROSITE" id="PS50240"/>
    </source>
</evidence>
<dbReference type="InterPro" id="IPR001314">
    <property type="entry name" value="Peptidase_S1A"/>
</dbReference>
<evidence type="ECO:0000256" key="6">
    <source>
        <dbReference type="ARBA" id="ARBA00024195"/>
    </source>
</evidence>
<dbReference type="InterPro" id="IPR018114">
    <property type="entry name" value="TRYPSIN_HIS"/>
</dbReference>
<evidence type="ECO:0000256" key="5">
    <source>
        <dbReference type="ARBA" id="ARBA00023180"/>
    </source>
</evidence>
<dbReference type="PROSITE" id="PS50240">
    <property type="entry name" value="TRYPSIN_DOM"/>
    <property type="match status" value="1"/>
</dbReference>
<dbReference type="InterPro" id="IPR051487">
    <property type="entry name" value="Ser/Thr_Proteases_Immune/Dev"/>
</dbReference>
<comment type="subcellular location">
    <subcellularLocation>
        <location evidence="1">Secreted</location>
    </subcellularLocation>
</comment>
<dbReference type="FunFam" id="2.40.10.10:FF:000068">
    <property type="entry name" value="transmembrane protease serine 2"/>
    <property type="match status" value="1"/>
</dbReference>
<dbReference type="Pfam" id="PF00089">
    <property type="entry name" value="Trypsin"/>
    <property type="match status" value="1"/>
</dbReference>
<dbReference type="GO" id="GO:0004252">
    <property type="term" value="F:serine-type endopeptidase activity"/>
    <property type="evidence" value="ECO:0007669"/>
    <property type="project" value="InterPro"/>
</dbReference>
<evidence type="ECO:0000256" key="1">
    <source>
        <dbReference type="ARBA" id="ARBA00004613"/>
    </source>
</evidence>
<evidence type="ECO:0000256" key="7">
    <source>
        <dbReference type="RuleBase" id="RU363034"/>
    </source>
</evidence>
<reference evidence="9" key="1">
    <citation type="submission" date="2012-03" db="EMBL/GenBank/DDBJ databases">
        <title>Characteristic of serine protease and serine protease inhibitor from mollusk Solen grandis.</title>
        <authorList>
            <person name="Wei X."/>
            <person name="Liu X."/>
            <person name="Yang J."/>
            <person name="Yang J."/>
        </authorList>
    </citation>
    <scope>NUCLEOTIDE SEQUENCE</scope>
</reference>
<evidence type="ECO:0000313" key="9">
    <source>
        <dbReference type="EMBL" id="AFN01660.1"/>
    </source>
</evidence>
<evidence type="ECO:0000256" key="2">
    <source>
        <dbReference type="ARBA" id="ARBA00022525"/>
    </source>
</evidence>
<dbReference type="CDD" id="cd00190">
    <property type="entry name" value="Tryp_SPc"/>
    <property type="match status" value="1"/>
</dbReference>
<protein>
    <submittedName>
        <fullName evidence="9">Chymotrypsin-like protease</fullName>
    </submittedName>
</protein>
<keyword evidence="7 9" id="KW-0645">Protease</keyword>
<keyword evidence="2" id="KW-0964">Secreted</keyword>
<evidence type="ECO:0000256" key="4">
    <source>
        <dbReference type="ARBA" id="ARBA00023157"/>
    </source>
</evidence>
<organism evidence="9">
    <name type="scientific">Solen grandis</name>
    <name type="common">grand razor shell</name>
    <dbReference type="NCBI Taxonomy" id="165599"/>
    <lineage>
        <taxon>Eukaryota</taxon>
        <taxon>Metazoa</taxon>
        <taxon>Spiralia</taxon>
        <taxon>Lophotrochozoa</taxon>
        <taxon>Mollusca</taxon>
        <taxon>Bivalvia</taxon>
        <taxon>Autobranchia</taxon>
        <taxon>Heteroconchia</taxon>
        <taxon>Euheterodonta</taxon>
        <taxon>Imparidentia</taxon>
        <taxon>Adapedonta</taxon>
        <taxon>Solenoidea</taxon>
        <taxon>Solenidae</taxon>
        <taxon>Solen</taxon>
    </lineage>
</organism>
<keyword evidence="4" id="KW-1015">Disulfide bond</keyword>
<dbReference type="GO" id="GO:0006508">
    <property type="term" value="P:proteolysis"/>
    <property type="evidence" value="ECO:0007669"/>
    <property type="project" value="UniProtKB-KW"/>
</dbReference>
<dbReference type="InterPro" id="IPR009003">
    <property type="entry name" value="Peptidase_S1_PA"/>
</dbReference>
<dbReference type="Gene3D" id="2.40.10.10">
    <property type="entry name" value="Trypsin-like serine proteases"/>
    <property type="match status" value="2"/>
</dbReference>
<proteinExistence type="evidence at transcript level"/>
<sequence length="245" mass="27144">MRSINVKLQKTFCGGSLISRNFVLTAAHCIDDFESIFKADFGSHVQLSFGTNDCSGNSARISRHPKRIIKHEGFGKGWKYVSDIALIELDSPIEYPADKSIVPICIMDNAFNHKKYFEGKRKVDTTYGRAAGCGNSNNSPLKEVMIPYISQEDCEESFIKSGISLAVTNVTFCAGFTIPRVGDVCEGDSGGALVMADETRWIQTGIVSSGKRCDRGHPSYFTNVGMFYDWIDKITNFSDEEVMLL</sequence>
<accession>I6TRR2</accession>
<dbReference type="SUPFAM" id="SSF50494">
    <property type="entry name" value="Trypsin-like serine proteases"/>
    <property type="match status" value="1"/>
</dbReference>
<dbReference type="InterPro" id="IPR033116">
    <property type="entry name" value="TRYPSIN_SER"/>
</dbReference>
<dbReference type="EMBL" id="JQ730815">
    <property type="protein sequence ID" value="AFN01660.1"/>
    <property type="molecule type" value="mRNA"/>
</dbReference>